<organism evidence="2 3">
    <name type="scientific">Bipolaris victoriae (strain FI3)</name>
    <name type="common">Victoria blight of oats agent</name>
    <name type="synonym">Cochliobolus victoriae</name>
    <dbReference type="NCBI Taxonomy" id="930091"/>
    <lineage>
        <taxon>Eukaryota</taxon>
        <taxon>Fungi</taxon>
        <taxon>Dikarya</taxon>
        <taxon>Ascomycota</taxon>
        <taxon>Pezizomycotina</taxon>
        <taxon>Dothideomycetes</taxon>
        <taxon>Pleosporomycetidae</taxon>
        <taxon>Pleosporales</taxon>
        <taxon>Pleosporineae</taxon>
        <taxon>Pleosporaceae</taxon>
        <taxon>Bipolaris</taxon>
    </lineage>
</organism>
<evidence type="ECO:0000313" key="3">
    <source>
        <dbReference type="Proteomes" id="UP000054337"/>
    </source>
</evidence>
<dbReference type="AlphaFoldDB" id="W7EPL6"/>
<gene>
    <name evidence="2" type="ORF">COCVIDRAFT_14372</name>
</gene>
<dbReference type="RefSeq" id="XP_014558508.1">
    <property type="nucleotide sequence ID" value="XM_014703022.1"/>
</dbReference>
<evidence type="ECO:0000256" key="1">
    <source>
        <dbReference type="SAM" id="MobiDB-lite"/>
    </source>
</evidence>
<feature type="region of interest" description="Disordered" evidence="1">
    <location>
        <begin position="114"/>
        <end position="135"/>
    </location>
</feature>
<dbReference type="Proteomes" id="UP000054337">
    <property type="component" value="Unassembled WGS sequence"/>
</dbReference>
<proteinExistence type="predicted"/>
<accession>W7EPL6</accession>
<reference evidence="2 3" key="1">
    <citation type="journal article" date="2013" name="PLoS Genet.">
        <title>Comparative genome structure, secondary metabolite, and effector coding capacity across Cochliobolus pathogens.</title>
        <authorList>
            <person name="Condon B.J."/>
            <person name="Leng Y."/>
            <person name="Wu D."/>
            <person name="Bushley K.E."/>
            <person name="Ohm R.A."/>
            <person name="Otillar R."/>
            <person name="Martin J."/>
            <person name="Schackwitz W."/>
            <person name="Grimwood J."/>
            <person name="MohdZainudin N."/>
            <person name="Xue C."/>
            <person name="Wang R."/>
            <person name="Manning V.A."/>
            <person name="Dhillon B."/>
            <person name="Tu Z.J."/>
            <person name="Steffenson B.J."/>
            <person name="Salamov A."/>
            <person name="Sun H."/>
            <person name="Lowry S."/>
            <person name="LaButti K."/>
            <person name="Han J."/>
            <person name="Copeland A."/>
            <person name="Lindquist E."/>
            <person name="Barry K."/>
            <person name="Schmutz J."/>
            <person name="Baker S.E."/>
            <person name="Ciuffetti L.M."/>
            <person name="Grigoriev I.V."/>
            <person name="Zhong S."/>
            <person name="Turgeon B.G."/>
        </authorList>
    </citation>
    <scope>NUCLEOTIDE SEQUENCE [LARGE SCALE GENOMIC DNA]</scope>
    <source>
        <strain evidence="2 3">FI3</strain>
    </source>
</reference>
<sequence>MPVEDIAILQIEIGDCRKRFRHKAICVRPVIGPRLAKSAKIGSKRNDRVARCANDAIQGYSKPTVRAPKPEVRPLGRRVLESFENVVKLHKARYVEITIIPHFNDADIGHNNQCNGDSRVRAGSPAVPSPKLSFPTLYEPEASPPWRARGEVDTAPLSRF</sequence>
<keyword evidence="3" id="KW-1185">Reference proteome</keyword>
<evidence type="ECO:0000313" key="2">
    <source>
        <dbReference type="EMBL" id="EUN28984.1"/>
    </source>
</evidence>
<name>W7EPL6_BIPV3</name>
<dbReference type="GeneID" id="26251500"/>
<dbReference type="EMBL" id="KI968716">
    <property type="protein sequence ID" value="EUN28984.1"/>
    <property type="molecule type" value="Genomic_DNA"/>
</dbReference>
<protein>
    <submittedName>
        <fullName evidence="2">Uncharacterized protein</fullName>
    </submittedName>
</protein>
<dbReference type="HOGENOM" id="CLU_1651849_0_0_1"/>